<keyword evidence="9" id="KW-1185">Reference proteome</keyword>
<feature type="compositionally biased region" description="Low complexity" evidence="6">
    <location>
        <begin position="173"/>
        <end position="193"/>
    </location>
</feature>
<feature type="domain" description="HECT" evidence="7">
    <location>
        <begin position="717"/>
        <end position="1067"/>
    </location>
</feature>
<dbReference type="Gene3D" id="3.90.1750.10">
    <property type="entry name" value="Hect, E3 ligase catalytic domains"/>
    <property type="match status" value="1"/>
</dbReference>
<accession>A0A9W8M7N6</accession>
<feature type="compositionally biased region" description="Basic and acidic residues" evidence="6">
    <location>
        <begin position="155"/>
        <end position="170"/>
    </location>
</feature>
<gene>
    <name evidence="8" type="ORF">GGH94_000639</name>
</gene>
<dbReference type="InterPro" id="IPR044611">
    <property type="entry name" value="E3A/B/C-like"/>
</dbReference>
<dbReference type="SMART" id="SM00119">
    <property type="entry name" value="HECTc"/>
    <property type="match status" value="1"/>
</dbReference>
<dbReference type="InterPro" id="IPR000569">
    <property type="entry name" value="HECT_dom"/>
</dbReference>
<evidence type="ECO:0000256" key="1">
    <source>
        <dbReference type="ARBA" id="ARBA00000885"/>
    </source>
</evidence>
<keyword evidence="3" id="KW-0808">Transferase</keyword>
<keyword evidence="4 5" id="KW-0833">Ubl conjugation pathway</keyword>
<feature type="active site" description="Glycyl thioester intermediate" evidence="5">
    <location>
        <position position="1035"/>
    </location>
</feature>
<evidence type="ECO:0000313" key="8">
    <source>
        <dbReference type="EMBL" id="KAJ2867672.1"/>
    </source>
</evidence>
<dbReference type="InterPro" id="IPR035983">
    <property type="entry name" value="Hect_E3_ubiquitin_ligase"/>
</dbReference>
<dbReference type="Pfam" id="PF00632">
    <property type="entry name" value="HECT"/>
    <property type="match status" value="1"/>
</dbReference>
<name>A0A9W8M7N6_9FUNG</name>
<dbReference type="AlphaFoldDB" id="A0A9W8M7N6"/>
<comment type="catalytic activity">
    <reaction evidence="1">
        <text>S-ubiquitinyl-[E2 ubiquitin-conjugating enzyme]-L-cysteine + [acceptor protein]-L-lysine = [E2 ubiquitin-conjugating enzyme]-L-cysteine + N(6)-ubiquitinyl-[acceptor protein]-L-lysine.</text>
        <dbReference type="EC" id="2.3.2.26"/>
    </reaction>
</comment>
<sequence>MKGADSSPDLVSPGAVTGAVTATGGTEADLWLAWADHTAKDESLRQGLKNPTLRALLRPMPRLQSHISSSSRLSTSQRRGLTTTLLPAATQLGKLERRFAVQMMHGCIKGQVQQCAVPFCRNNPRFAIRIKRLSRVTIDALSLELAERACNNSGCEERMPHSESELKGFSREASPSTQRASSSNSNTSKSRQPFLQTYTTLVQRLLGYGQPSAVATDDDDEGDGSVTLHQDFRTAFRHPEAMAVELEALNANSSGLQQPVTLSPAAKLVIASAAALPGNAPLKNPPRLTVPEHLFLGEGSGEPLIAVSQLDAQTASVVSAIGGKLLHNTLSAILASPSLLARCFFANSSSAPLGMDLVTAVAFCDSANVVAEAVNHTAALDTGISSIECLLRRDNPALDKPALARAAAILALFVVALPLDDDKTTSAMMTRITGVVIRLAYPDVADHKHDGPALGWFSRYVQNSTMRQQWMAWWARVPTAVVRRWIVVLHADTLESVERLLSGLTSDRIIAMRLTEGDDSVRWVGALELLRLLDDANEQLCNYQLDFTERLTSQHEGEVVNYAIRTSEFCLAKILKLIDVDKELIRWMDNMRFRFGSAQVLQQVRDKWAEENLFNMFLYPFLFDLDDKMFLLITEVHNRMAQRYLAAHGRQAELVQGQRMANIDAYSEQQVRTDVSPEWPLISSSLVDVMRASNPYLVMSVRRNSLVQDVMDTLLGDRAGMARVRFPLKVRFVEGGEDGVDMGGVQKEMFSLVMPQLLAPERGLFVYADDHSNGYLWPNAASSHSLADFEAVGALLGMAFTNGILIDSTTAPLAPLLISQLAFSHRPLNTTKMPLDALMTYFATSFPELTAGLQLLLDWDESTQGSVEDVFCRAFEVSATGVGTVPLIPNGESIGVTGANRQHYVRRYLEYIGYEHVQAQISAVRRGFMQAADGIVFRTLRPRDLVEWLCNNEYDTIDVDELEQTTTYDDEYTEDHVVVKRFWRVVRGMSQNQLRQLLAFVTASDRLPFGGCNNITFVVQRNGPDSDRLPTALTCFGRLLLPAYSTDEKMQQQLATAISNYSGFGLV</sequence>
<reference evidence="8" key="1">
    <citation type="submission" date="2022-07" db="EMBL/GenBank/DDBJ databases">
        <title>Phylogenomic reconstructions and comparative analyses of Kickxellomycotina fungi.</title>
        <authorList>
            <person name="Reynolds N.K."/>
            <person name="Stajich J.E."/>
            <person name="Barry K."/>
            <person name="Grigoriev I.V."/>
            <person name="Crous P."/>
            <person name="Smith M.E."/>
        </authorList>
    </citation>
    <scope>NUCLEOTIDE SEQUENCE</scope>
    <source>
        <strain evidence="8">RSA 476</strain>
    </source>
</reference>
<protein>
    <recommendedName>
        <fullName evidence="2">HECT-type E3 ubiquitin transferase</fullName>
        <ecNumber evidence="2">2.3.2.26</ecNumber>
    </recommendedName>
</protein>
<organism evidence="8 9">
    <name type="scientific">Coemansia aciculifera</name>
    <dbReference type="NCBI Taxonomy" id="417176"/>
    <lineage>
        <taxon>Eukaryota</taxon>
        <taxon>Fungi</taxon>
        <taxon>Fungi incertae sedis</taxon>
        <taxon>Zoopagomycota</taxon>
        <taxon>Kickxellomycotina</taxon>
        <taxon>Kickxellomycetes</taxon>
        <taxon>Kickxellales</taxon>
        <taxon>Kickxellaceae</taxon>
        <taxon>Coemansia</taxon>
    </lineage>
</organism>
<feature type="region of interest" description="Disordered" evidence="6">
    <location>
        <begin position="154"/>
        <end position="193"/>
    </location>
</feature>
<dbReference type="EC" id="2.3.2.26" evidence="2"/>
<evidence type="ECO:0000259" key="7">
    <source>
        <dbReference type="PROSITE" id="PS50237"/>
    </source>
</evidence>
<dbReference type="PROSITE" id="PS50237">
    <property type="entry name" value="HECT"/>
    <property type="match status" value="1"/>
</dbReference>
<dbReference type="GO" id="GO:0061630">
    <property type="term" value="F:ubiquitin protein ligase activity"/>
    <property type="evidence" value="ECO:0007669"/>
    <property type="project" value="UniProtKB-EC"/>
</dbReference>
<evidence type="ECO:0000256" key="2">
    <source>
        <dbReference type="ARBA" id="ARBA00012485"/>
    </source>
</evidence>
<dbReference type="PANTHER" id="PTHR45700">
    <property type="entry name" value="UBIQUITIN-PROTEIN LIGASE E3C"/>
    <property type="match status" value="1"/>
</dbReference>
<evidence type="ECO:0000256" key="4">
    <source>
        <dbReference type="ARBA" id="ARBA00022786"/>
    </source>
</evidence>
<dbReference type="Proteomes" id="UP001140074">
    <property type="component" value="Unassembled WGS sequence"/>
</dbReference>
<dbReference type="Gene3D" id="3.30.2410.10">
    <property type="entry name" value="Hect, E3 ligase catalytic domain"/>
    <property type="match status" value="1"/>
</dbReference>
<evidence type="ECO:0000256" key="3">
    <source>
        <dbReference type="ARBA" id="ARBA00022679"/>
    </source>
</evidence>
<dbReference type="GO" id="GO:0000209">
    <property type="term" value="P:protein polyubiquitination"/>
    <property type="evidence" value="ECO:0007669"/>
    <property type="project" value="InterPro"/>
</dbReference>
<dbReference type="FunFam" id="3.30.2410.10:FF:000003">
    <property type="entry name" value="probable E3 ubiquitin-protein ligase HERC4 isoform X1"/>
    <property type="match status" value="1"/>
</dbReference>
<dbReference type="SUPFAM" id="SSF56204">
    <property type="entry name" value="Hect, E3 ligase catalytic domain"/>
    <property type="match status" value="1"/>
</dbReference>
<dbReference type="EMBL" id="JANBUY010000013">
    <property type="protein sequence ID" value="KAJ2867672.1"/>
    <property type="molecule type" value="Genomic_DNA"/>
</dbReference>
<evidence type="ECO:0000256" key="5">
    <source>
        <dbReference type="PROSITE-ProRule" id="PRU00104"/>
    </source>
</evidence>
<evidence type="ECO:0000256" key="6">
    <source>
        <dbReference type="SAM" id="MobiDB-lite"/>
    </source>
</evidence>
<proteinExistence type="predicted"/>
<dbReference type="Gene3D" id="3.30.2160.10">
    <property type="entry name" value="Hect, E3 ligase catalytic domain"/>
    <property type="match status" value="1"/>
</dbReference>
<dbReference type="PANTHER" id="PTHR45700:SF8">
    <property type="entry name" value="HECT-TYPE E3 UBIQUITIN TRANSFERASE"/>
    <property type="match status" value="1"/>
</dbReference>
<evidence type="ECO:0000313" key="9">
    <source>
        <dbReference type="Proteomes" id="UP001140074"/>
    </source>
</evidence>
<comment type="caution">
    <text evidence="8">The sequence shown here is derived from an EMBL/GenBank/DDBJ whole genome shotgun (WGS) entry which is preliminary data.</text>
</comment>